<dbReference type="RefSeq" id="WP_108775272.1">
    <property type="nucleotide sequence ID" value="NZ_JALBUR010000039.1"/>
</dbReference>
<evidence type="ECO:0000256" key="4">
    <source>
        <dbReference type="ARBA" id="ARBA00022475"/>
    </source>
</evidence>
<comment type="function">
    <text evidence="10">The phosphoenolpyruvate-dependent sugar phosphotransferase system (sugar PTS), a major carbohydrate active transport system, catalyzes the phosphorylation of incoming sugar substrates concomitantly with their translocation across the cell membrane. The enzyme II UlaABC PTS system is involved in ascorbate transport.</text>
</comment>
<dbReference type="GO" id="GO:0005886">
    <property type="term" value="C:plasma membrane"/>
    <property type="evidence" value="ECO:0007669"/>
    <property type="project" value="UniProtKB-SubCell"/>
</dbReference>
<feature type="transmembrane region" description="Helical" evidence="14">
    <location>
        <begin position="319"/>
        <end position="338"/>
    </location>
</feature>
<evidence type="ECO:0000256" key="6">
    <source>
        <dbReference type="ARBA" id="ARBA00022683"/>
    </source>
</evidence>
<sequence length="425" mass="45171">MVVLNFIINEIFGQGAIFLALVAMIGLILQKKSASEVIRGTIMTAIGFFVLNAGTGLITGSSIDGISAAFNALLPKAATDTATVDIGGTYGTQIGIVMLLAFAFNLLFARFTKWKSIFLTGHMLYWFPYVFIAAGVDAGLTGGKLIGLAAVFTGLYMVIAPNLMHPLVKKVTGKDEFTIGHPTTTLSVLSAGIAKLTGDPKDSCEDIKVPKSLGFLREVSITGSITIAVVYIVLYFILLANGLTPGEVWGYAEGSTGFFTYCFTHAIYFGVGMTIMLQGVRMLIGEIVPAFKGIAEKVVPGAIPALDCPVIFNYGPNSLIIGFITAMITSTITILLTAGRFPTVVIPLVVTCFFENGCAAIIANAYGGRRGTIIACAVNGIVMVLLVGFGAYFFNKTIQPWMLVYGGQDFSLWGIIEGTIARIIH</sequence>
<accession>A0AB35U8F3</accession>
<feature type="transmembrane region" description="Helical" evidence="14">
    <location>
        <begin position="41"/>
        <end position="70"/>
    </location>
</feature>
<keyword evidence="7 14" id="KW-0812">Transmembrane</keyword>
<dbReference type="EMBL" id="JALBUR010000039">
    <property type="protein sequence ID" value="MDX8420452.1"/>
    <property type="molecule type" value="Genomic_DNA"/>
</dbReference>
<proteinExistence type="inferred from homology"/>
<feature type="transmembrane region" description="Helical" evidence="14">
    <location>
        <begin position="219"/>
        <end position="238"/>
    </location>
</feature>
<organism evidence="15 16">
    <name type="scientific">Grylomicrobium aquisgranensis</name>
    <dbReference type="NCBI Taxonomy" id="2926318"/>
    <lineage>
        <taxon>Bacteria</taxon>
        <taxon>Bacillati</taxon>
        <taxon>Bacillota</taxon>
        <taxon>Erysipelotrichia</taxon>
        <taxon>Erysipelotrichales</taxon>
        <taxon>Erysipelotrichaceae</taxon>
        <taxon>Grylomicrobium</taxon>
    </lineage>
</organism>
<dbReference type="AlphaFoldDB" id="A0AB35U8F3"/>
<reference evidence="15 16" key="1">
    <citation type="submission" date="2022-03" db="EMBL/GenBank/DDBJ databases">
        <title>Novel taxa within the pig intestine.</title>
        <authorList>
            <person name="Wylensek D."/>
            <person name="Bishof K."/>
            <person name="Afrizal A."/>
            <person name="Clavel T."/>
        </authorList>
    </citation>
    <scope>NUCLEOTIDE SEQUENCE [LARGE SCALE GENOMIC DNA]</scope>
    <source>
        <strain evidence="15 16">CLA-KB-P133</strain>
    </source>
</reference>
<keyword evidence="3" id="KW-0813">Transport</keyword>
<feature type="transmembrane region" description="Helical" evidence="14">
    <location>
        <begin position="344"/>
        <end position="366"/>
    </location>
</feature>
<feature type="transmembrane region" description="Helical" evidence="14">
    <location>
        <begin position="146"/>
        <end position="164"/>
    </location>
</feature>
<keyword evidence="5" id="KW-0762">Sugar transport</keyword>
<evidence type="ECO:0000256" key="9">
    <source>
        <dbReference type="ARBA" id="ARBA00023136"/>
    </source>
</evidence>
<dbReference type="InterPro" id="IPR004703">
    <property type="entry name" value="PTS_sugar-sp_permease"/>
</dbReference>
<feature type="transmembrane region" description="Helical" evidence="14">
    <location>
        <begin position="373"/>
        <end position="394"/>
    </location>
</feature>
<evidence type="ECO:0000256" key="3">
    <source>
        <dbReference type="ARBA" id="ARBA00022448"/>
    </source>
</evidence>
<feature type="transmembrane region" description="Helical" evidence="14">
    <location>
        <begin position="258"/>
        <end position="277"/>
    </location>
</feature>
<dbReference type="Proteomes" id="UP001286174">
    <property type="component" value="Unassembled WGS sequence"/>
</dbReference>
<feature type="transmembrane region" description="Helical" evidence="14">
    <location>
        <begin position="123"/>
        <end position="140"/>
    </location>
</feature>
<dbReference type="InterPro" id="IPR051562">
    <property type="entry name" value="Ascorbate-PTS_EIIC"/>
</dbReference>
<feature type="transmembrane region" description="Helical" evidence="14">
    <location>
        <begin position="90"/>
        <end position="111"/>
    </location>
</feature>
<keyword evidence="16" id="KW-1185">Reference proteome</keyword>
<evidence type="ECO:0000256" key="12">
    <source>
        <dbReference type="ARBA" id="ARBA00039702"/>
    </source>
</evidence>
<evidence type="ECO:0000256" key="7">
    <source>
        <dbReference type="ARBA" id="ARBA00022692"/>
    </source>
</evidence>
<gene>
    <name evidence="15" type="ORF">MOZ60_10185</name>
</gene>
<comment type="subcellular location">
    <subcellularLocation>
        <location evidence="1">Cell membrane</location>
        <topology evidence="1">Multi-pass membrane protein</topology>
    </subcellularLocation>
</comment>
<comment type="caution">
    <text evidence="15">The sequence shown here is derived from an EMBL/GenBank/DDBJ whole genome shotgun (WGS) entry which is preliminary data.</text>
</comment>
<dbReference type="PANTHER" id="PTHR33843:SF4">
    <property type="entry name" value="ASCORBATE-SPECIFIC PTS SYSTEM EIIC COMPONENT"/>
    <property type="match status" value="1"/>
</dbReference>
<evidence type="ECO:0000313" key="15">
    <source>
        <dbReference type="EMBL" id="MDX8420452.1"/>
    </source>
</evidence>
<feature type="transmembrane region" description="Helical" evidence="14">
    <location>
        <begin position="6"/>
        <end position="29"/>
    </location>
</feature>
<protein>
    <recommendedName>
        <fullName evidence="12">Ascorbate-specific PTS system EIIC component</fullName>
    </recommendedName>
    <alternativeName>
        <fullName evidence="13">Ascorbate-specific permease IIC component UlaA</fullName>
    </alternativeName>
</protein>
<evidence type="ECO:0000256" key="8">
    <source>
        <dbReference type="ARBA" id="ARBA00022989"/>
    </source>
</evidence>
<dbReference type="PANTHER" id="PTHR33843">
    <property type="entry name" value="ASCORBATE-SPECIFIC PTS SYSTEM EIIC COMPONENT"/>
    <property type="match status" value="1"/>
</dbReference>
<evidence type="ECO:0000256" key="2">
    <source>
        <dbReference type="ARBA" id="ARBA00011738"/>
    </source>
</evidence>
<keyword evidence="4" id="KW-1003">Cell membrane</keyword>
<evidence type="ECO:0000256" key="1">
    <source>
        <dbReference type="ARBA" id="ARBA00004651"/>
    </source>
</evidence>
<evidence type="ECO:0000256" key="10">
    <source>
        <dbReference type="ARBA" id="ARBA00037387"/>
    </source>
</evidence>
<keyword evidence="6" id="KW-0598">Phosphotransferase system</keyword>
<evidence type="ECO:0000256" key="11">
    <source>
        <dbReference type="ARBA" id="ARBA00038218"/>
    </source>
</evidence>
<name>A0AB35U8F3_9FIRM</name>
<keyword evidence="8 14" id="KW-1133">Transmembrane helix</keyword>
<evidence type="ECO:0000256" key="5">
    <source>
        <dbReference type="ARBA" id="ARBA00022597"/>
    </source>
</evidence>
<evidence type="ECO:0000256" key="13">
    <source>
        <dbReference type="ARBA" id="ARBA00042859"/>
    </source>
</evidence>
<comment type="subunit">
    <text evidence="2">Homodimer.</text>
</comment>
<dbReference type="Pfam" id="PF03611">
    <property type="entry name" value="EIIC-GAT"/>
    <property type="match status" value="1"/>
</dbReference>
<evidence type="ECO:0000313" key="16">
    <source>
        <dbReference type="Proteomes" id="UP001286174"/>
    </source>
</evidence>
<comment type="similarity">
    <text evidence="11">Belongs to the UlaA family.</text>
</comment>
<keyword evidence="9 14" id="KW-0472">Membrane</keyword>
<evidence type="ECO:0000256" key="14">
    <source>
        <dbReference type="SAM" id="Phobius"/>
    </source>
</evidence>
<dbReference type="NCBIfam" id="NF006920">
    <property type="entry name" value="PRK09410.1-2"/>
    <property type="match status" value="1"/>
</dbReference>
<dbReference type="GO" id="GO:0009401">
    <property type="term" value="P:phosphoenolpyruvate-dependent sugar phosphotransferase system"/>
    <property type="evidence" value="ECO:0007669"/>
    <property type="project" value="UniProtKB-KW"/>
</dbReference>